<evidence type="ECO:0000256" key="5">
    <source>
        <dbReference type="SAM" id="Phobius"/>
    </source>
</evidence>
<evidence type="ECO:0000256" key="1">
    <source>
        <dbReference type="ARBA" id="ARBA00004141"/>
    </source>
</evidence>
<protein>
    <submittedName>
        <fullName evidence="8">MFS domain-containing protein</fullName>
    </submittedName>
</protein>
<dbReference type="PANTHER" id="PTHR24064">
    <property type="entry name" value="SOLUTE CARRIER FAMILY 22 MEMBER"/>
    <property type="match status" value="1"/>
</dbReference>
<dbReference type="PROSITE" id="PS50850">
    <property type="entry name" value="MFS"/>
    <property type="match status" value="1"/>
</dbReference>
<feature type="transmembrane region" description="Helical" evidence="5">
    <location>
        <begin position="369"/>
        <end position="391"/>
    </location>
</feature>
<feature type="transmembrane region" description="Helical" evidence="5">
    <location>
        <begin position="335"/>
        <end position="357"/>
    </location>
</feature>
<dbReference type="WBParaSite" id="EEL_0000233101-mRNA-1">
    <property type="protein sequence ID" value="EEL_0000233101-mRNA-1"/>
    <property type="gene ID" value="EEL_0000233101"/>
</dbReference>
<feature type="transmembrane region" description="Helical" evidence="5">
    <location>
        <begin position="270"/>
        <end position="288"/>
    </location>
</feature>
<evidence type="ECO:0000256" key="2">
    <source>
        <dbReference type="ARBA" id="ARBA00022692"/>
    </source>
</evidence>
<comment type="subcellular location">
    <subcellularLocation>
        <location evidence="1">Membrane</location>
        <topology evidence="1">Multi-pass membrane protein</topology>
    </subcellularLocation>
</comment>
<dbReference type="InterPro" id="IPR005829">
    <property type="entry name" value="Sugar_transporter_CS"/>
</dbReference>
<feature type="transmembrane region" description="Helical" evidence="5">
    <location>
        <begin position="214"/>
        <end position="230"/>
    </location>
</feature>
<keyword evidence="4 5" id="KW-0472">Membrane</keyword>
<dbReference type="AlphaFoldDB" id="A0A0R3RLH2"/>
<name>A0A0R3RLH2_9BILA</name>
<evidence type="ECO:0000313" key="8">
    <source>
        <dbReference type="WBParaSite" id="EEL_0000233101-mRNA-1"/>
    </source>
</evidence>
<feature type="transmembrane region" description="Helical" evidence="5">
    <location>
        <begin position="155"/>
        <end position="173"/>
    </location>
</feature>
<organism evidence="7 8">
    <name type="scientific">Elaeophora elaphi</name>
    <dbReference type="NCBI Taxonomy" id="1147741"/>
    <lineage>
        <taxon>Eukaryota</taxon>
        <taxon>Metazoa</taxon>
        <taxon>Ecdysozoa</taxon>
        <taxon>Nematoda</taxon>
        <taxon>Chromadorea</taxon>
        <taxon>Rhabditida</taxon>
        <taxon>Spirurina</taxon>
        <taxon>Spiruromorpha</taxon>
        <taxon>Filarioidea</taxon>
        <taxon>Onchocercidae</taxon>
        <taxon>Elaeophora</taxon>
    </lineage>
</organism>
<evidence type="ECO:0000256" key="3">
    <source>
        <dbReference type="ARBA" id="ARBA00022989"/>
    </source>
</evidence>
<dbReference type="Gene3D" id="1.20.1250.20">
    <property type="entry name" value="MFS general substrate transporter like domains"/>
    <property type="match status" value="1"/>
</dbReference>
<keyword evidence="2 5" id="KW-0812">Transmembrane</keyword>
<dbReference type="InterPro" id="IPR011701">
    <property type="entry name" value="MFS"/>
</dbReference>
<reference evidence="8" key="1">
    <citation type="submission" date="2017-02" db="UniProtKB">
        <authorList>
            <consortium name="WormBaseParasite"/>
        </authorList>
    </citation>
    <scope>IDENTIFICATION</scope>
</reference>
<dbReference type="InterPro" id="IPR020846">
    <property type="entry name" value="MFS_dom"/>
</dbReference>
<keyword evidence="3 5" id="KW-1133">Transmembrane helix</keyword>
<dbReference type="SUPFAM" id="SSF103473">
    <property type="entry name" value="MFS general substrate transporter"/>
    <property type="match status" value="1"/>
</dbReference>
<feature type="domain" description="Major facilitator superfamily (MFS) profile" evidence="6">
    <location>
        <begin position="103"/>
        <end position="508"/>
    </location>
</feature>
<dbReference type="Proteomes" id="UP000050640">
    <property type="component" value="Unplaced"/>
</dbReference>
<feature type="transmembrane region" description="Helical" evidence="5">
    <location>
        <begin position="242"/>
        <end position="264"/>
    </location>
</feature>
<dbReference type="Pfam" id="PF07690">
    <property type="entry name" value="MFS_1"/>
    <property type="match status" value="1"/>
</dbReference>
<feature type="transmembrane region" description="Helical" evidence="5">
    <location>
        <begin position="398"/>
        <end position="419"/>
    </location>
</feature>
<dbReference type="GO" id="GO:0016020">
    <property type="term" value="C:membrane"/>
    <property type="evidence" value="ECO:0007669"/>
    <property type="project" value="UniProtKB-SubCell"/>
</dbReference>
<feature type="transmembrane region" description="Helical" evidence="5">
    <location>
        <begin position="185"/>
        <end position="208"/>
    </location>
</feature>
<feature type="transmembrane region" description="Helical" evidence="5">
    <location>
        <begin position="62"/>
        <end position="82"/>
    </location>
</feature>
<keyword evidence="7" id="KW-1185">Reference proteome</keyword>
<dbReference type="InterPro" id="IPR036259">
    <property type="entry name" value="MFS_trans_sf"/>
</dbReference>
<sequence length="559" mass="63153">MKNETCDLIRSGNKKSSATDEFTDDGICELLTTSITRKPRIDPEKLLHTFGKYGKYQMRSCVLLMIPAFFYSSQMLIMGFIAKPPPFQCIINQFNFSSSSQQTYRVLDSCHVLELNTSEIIQCSATPNSIYLFDEEVPFSTLNSEFNLVCDDEHWAEHGSSLFMLGGLFTPVISQLSDLYGRRKLMLFSLWTATIMANICPLAPTILIFLACRFILGVATVAICTIMWIMSCESVAVEFRSLIPIAFTFAWVMGIMLVGILRILILNWRWLYFALSIPSVLSVLYYWLLPESPYIKNACRFNGVEIDLSNCEMDSEQSDKQRKSRTLIDILRNRVALFHLSVQCYVLISMNVTYWAMVLLSTKLSDDTFTGYFLSGFIELPGGLLAAVLLFKFGRRAITVWSFLIQCLLFFLAMLFPGIGIMQTTLAVLAKFFNSFIWVAQPLMLTEMSPTTVRNIFYGTVQFFGDLGAIAAPYLPLLKNINPKAPQMVVVIASLTSAIVLLTAPETKDCPMPEDMDEFDPGYFLQLFRYRKQAKQNVLVSAKNASGAVNRNAVEEEKL</sequence>
<proteinExistence type="predicted"/>
<dbReference type="GO" id="GO:0022857">
    <property type="term" value="F:transmembrane transporter activity"/>
    <property type="evidence" value="ECO:0007669"/>
    <property type="project" value="InterPro"/>
</dbReference>
<evidence type="ECO:0000259" key="6">
    <source>
        <dbReference type="PROSITE" id="PS50850"/>
    </source>
</evidence>
<evidence type="ECO:0000313" key="7">
    <source>
        <dbReference type="Proteomes" id="UP000050640"/>
    </source>
</evidence>
<accession>A0A0R3RLH2</accession>
<evidence type="ECO:0000256" key="4">
    <source>
        <dbReference type="ARBA" id="ARBA00023136"/>
    </source>
</evidence>
<feature type="transmembrane region" description="Helical" evidence="5">
    <location>
        <begin position="456"/>
        <end position="475"/>
    </location>
</feature>
<dbReference type="STRING" id="1147741.A0A0R3RLH2"/>
<dbReference type="PROSITE" id="PS00216">
    <property type="entry name" value="SUGAR_TRANSPORT_1"/>
    <property type="match status" value="1"/>
</dbReference>